<dbReference type="SUPFAM" id="SSF47336">
    <property type="entry name" value="ACP-like"/>
    <property type="match status" value="1"/>
</dbReference>
<evidence type="ECO:0000256" key="6">
    <source>
        <dbReference type="PROSITE-ProRule" id="PRU01363"/>
    </source>
</evidence>
<dbReference type="InterPro" id="IPR036736">
    <property type="entry name" value="ACP-like_sf"/>
</dbReference>
<dbReference type="Gene3D" id="3.40.366.10">
    <property type="entry name" value="Malonyl-Coenzyme A Acyl Carrier Protein, domain 2"/>
    <property type="match status" value="2"/>
</dbReference>
<dbReference type="GeneID" id="93576960"/>
<dbReference type="STRING" id="767769.A0A1L9UP89"/>
<dbReference type="InterPro" id="IPR014030">
    <property type="entry name" value="Ketoacyl_synth_N"/>
</dbReference>
<keyword evidence="4" id="KW-0808">Transferase</keyword>
<dbReference type="InterPro" id="IPR020806">
    <property type="entry name" value="PKS_PP-bd"/>
</dbReference>
<evidence type="ECO:0000256" key="4">
    <source>
        <dbReference type="ARBA" id="ARBA00022679"/>
    </source>
</evidence>
<evidence type="ECO:0000259" key="8">
    <source>
        <dbReference type="PROSITE" id="PS50075"/>
    </source>
</evidence>
<dbReference type="Pfam" id="PF16073">
    <property type="entry name" value="SAT"/>
    <property type="match status" value="1"/>
</dbReference>
<dbReference type="SUPFAM" id="SSF52151">
    <property type="entry name" value="FabD/lysophospholipase-like"/>
    <property type="match status" value="1"/>
</dbReference>
<evidence type="ECO:0000256" key="3">
    <source>
        <dbReference type="ARBA" id="ARBA00022553"/>
    </source>
</evidence>
<dbReference type="InterPro" id="IPR016036">
    <property type="entry name" value="Malonyl_transacylase_ACP-bd"/>
</dbReference>
<dbReference type="SUPFAM" id="SSF51735">
    <property type="entry name" value="NAD(P)-binding Rossmann-fold domains"/>
    <property type="match status" value="1"/>
</dbReference>
<dbReference type="InterPro" id="IPR036291">
    <property type="entry name" value="NAD(P)-bd_dom_sf"/>
</dbReference>
<keyword evidence="2" id="KW-0596">Phosphopantetheine</keyword>
<keyword evidence="3" id="KW-0597">Phosphoprotein</keyword>
<dbReference type="Pfam" id="PF00109">
    <property type="entry name" value="ketoacyl-synt"/>
    <property type="match status" value="1"/>
</dbReference>
<feature type="region of interest" description="N-terminal hotdog fold" evidence="6">
    <location>
        <begin position="1275"/>
        <end position="1408"/>
    </location>
</feature>
<dbReference type="Gene3D" id="3.40.47.10">
    <property type="match status" value="1"/>
</dbReference>
<dbReference type="Pfam" id="PF00550">
    <property type="entry name" value="PP-binding"/>
    <property type="match status" value="1"/>
</dbReference>
<dbReference type="CDD" id="cd00833">
    <property type="entry name" value="PKS"/>
    <property type="match status" value="1"/>
</dbReference>
<dbReference type="Pfam" id="PF02801">
    <property type="entry name" value="Ketoacyl-synt_C"/>
    <property type="match status" value="1"/>
</dbReference>
<dbReference type="PANTHER" id="PTHR43775">
    <property type="entry name" value="FATTY ACID SYNTHASE"/>
    <property type="match status" value="1"/>
</dbReference>
<dbReference type="InterPro" id="IPR020841">
    <property type="entry name" value="PKS_Beta-ketoAc_synthase_dom"/>
</dbReference>
<dbReference type="SMART" id="SM00827">
    <property type="entry name" value="PKS_AT"/>
    <property type="match status" value="1"/>
</dbReference>
<dbReference type="Pfam" id="PF07993">
    <property type="entry name" value="NAD_binding_4"/>
    <property type="match status" value="1"/>
</dbReference>
<dbReference type="InterPro" id="IPR016035">
    <property type="entry name" value="Acyl_Trfase/lysoPLipase"/>
</dbReference>
<dbReference type="VEuPathDB" id="FungiDB:ASPBRDRAFT_40976"/>
<feature type="active site" description="Proton acceptor; for dehydratase activity" evidence="6">
    <location>
        <position position="1308"/>
    </location>
</feature>
<dbReference type="InterPro" id="IPR032088">
    <property type="entry name" value="SAT"/>
</dbReference>
<evidence type="ECO:0000259" key="10">
    <source>
        <dbReference type="PROSITE" id="PS52019"/>
    </source>
</evidence>
<dbReference type="InterPro" id="IPR014031">
    <property type="entry name" value="Ketoacyl_synth_C"/>
</dbReference>
<feature type="region of interest" description="C-terminal hotdog fold" evidence="6">
    <location>
        <begin position="1440"/>
        <end position="1584"/>
    </location>
</feature>
<feature type="region of interest" description="Disordered" evidence="7">
    <location>
        <begin position="1708"/>
        <end position="1737"/>
    </location>
</feature>
<dbReference type="GO" id="GO:0031177">
    <property type="term" value="F:phosphopantetheine binding"/>
    <property type="evidence" value="ECO:0007669"/>
    <property type="project" value="InterPro"/>
</dbReference>
<dbReference type="RefSeq" id="XP_067480557.1">
    <property type="nucleotide sequence ID" value="XM_067624472.1"/>
</dbReference>
<dbReference type="SMART" id="SM00823">
    <property type="entry name" value="PKS_PP"/>
    <property type="match status" value="1"/>
</dbReference>
<feature type="domain" description="Carrier" evidence="8">
    <location>
        <begin position="1631"/>
        <end position="1705"/>
    </location>
</feature>
<gene>
    <name evidence="11" type="ORF">ASPBRDRAFT_40976</name>
</gene>
<feature type="active site" description="Proton donor; for dehydratase activity" evidence="6">
    <location>
        <position position="1494"/>
    </location>
</feature>
<dbReference type="InterPro" id="IPR050091">
    <property type="entry name" value="PKS_NRPS_Biosynth_Enz"/>
</dbReference>
<reference evidence="12" key="1">
    <citation type="journal article" date="2017" name="Genome Biol.">
        <title>Comparative genomics reveals high biological diversity and specific adaptations in the industrially and medically important fungal genus Aspergillus.</title>
        <authorList>
            <person name="de Vries R.P."/>
            <person name="Riley R."/>
            <person name="Wiebenga A."/>
            <person name="Aguilar-Osorio G."/>
            <person name="Amillis S."/>
            <person name="Uchima C.A."/>
            <person name="Anderluh G."/>
            <person name="Asadollahi M."/>
            <person name="Askin M."/>
            <person name="Barry K."/>
            <person name="Battaglia E."/>
            <person name="Bayram O."/>
            <person name="Benocci T."/>
            <person name="Braus-Stromeyer S.A."/>
            <person name="Caldana C."/>
            <person name="Canovas D."/>
            <person name="Cerqueira G.C."/>
            <person name="Chen F."/>
            <person name="Chen W."/>
            <person name="Choi C."/>
            <person name="Clum A."/>
            <person name="Dos Santos R.A."/>
            <person name="Damasio A.R."/>
            <person name="Diallinas G."/>
            <person name="Emri T."/>
            <person name="Fekete E."/>
            <person name="Flipphi M."/>
            <person name="Freyberg S."/>
            <person name="Gallo A."/>
            <person name="Gournas C."/>
            <person name="Habgood R."/>
            <person name="Hainaut M."/>
            <person name="Harispe M.L."/>
            <person name="Henrissat B."/>
            <person name="Hilden K.S."/>
            <person name="Hope R."/>
            <person name="Hossain A."/>
            <person name="Karabika E."/>
            <person name="Karaffa L."/>
            <person name="Karanyi Z."/>
            <person name="Krasevec N."/>
            <person name="Kuo A."/>
            <person name="Kusch H."/>
            <person name="LaButti K."/>
            <person name="Lagendijk E.L."/>
            <person name="Lapidus A."/>
            <person name="Levasseur A."/>
            <person name="Lindquist E."/>
            <person name="Lipzen A."/>
            <person name="Logrieco A.F."/>
            <person name="MacCabe A."/>
            <person name="Maekelae M.R."/>
            <person name="Malavazi I."/>
            <person name="Melin P."/>
            <person name="Meyer V."/>
            <person name="Mielnichuk N."/>
            <person name="Miskei M."/>
            <person name="Molnar A.P."/>
            <person name="Mule G."/>
            <person name="Ngan C.Y."/>
            <person name="Orejas M."/>
            <person name="Orosz E."/>
            <person name="Ouedraogo J.P."/>
            <person name="Overkamp K.M."/>
            <person name="Park H.-S."/>
            <person name="Perrone G."/>
            <person name="Piumi F."/>
            <person name="Punt P.J."/>
            <person name="Ram A.F."/>
            <person name="Ramon A."/>
            <person name="Rauscher S."/>
            <person name="Record E."/>
            <person name="Riano-Pachon D.M."/>
            <person name="Robert V."/>
            <person name="Roehrig J."/>
            <person name="Ruller R."/>
            <person name="Salamov A."/>
            <person name="Salih N.S."/>
            <person name="Samson R.A."/>
            <person name="Sandor E."/>
            <person name="Sanguinetti M."/>
            <person name="Schuetze T."/>
            <person name="Sepcic K."/>
            <person name="Shelest E."/>
            <person name="Sherlock G."/>
            <person name="Sophianopoulou V."/>
            <person name="Squina F.M."/>
            <person name="Sun H."/>
            <person name="Susca A."/>
            <person name="Todd R.B."/>
            <person name="Tsang A."/>
            <person name="Unkles S.E."/>
            <person name="van de Wiele N."/>
            <person name="van Rossen-Uffink D."/>
            <person name="Oliveira J.V."/>
            <person name="Vesth T.C."/>
            <person name="Visser J."/>
            <person name="Yu J.-H."/>
            <person name="Zhou M."/>
            <person name="Andersen M.R."/>
            <person name="Archer D.B."/>
            <person name="Baker S.E."/>
            <person name="Benoit I."/>
            <person name="Brakhage A.A."/>
            <person name="Braus G.H."/>
            <person name="Fischer R."/>
            <person name="Frisvad J.C."/>
            <person name="Goldman G.H."/>
            <person name="Houbraken J."/>
            <person name="Oakley B."/>
            <person name="Pocsi I."/>
            <person name="Scazzocchio C."/>
            <person name="Seiboth B."/>
            <person name="vanKuyk P.A."/>
            <person name="Wortman J."/>
            <person name="Dyer P.S."/>
            <person name="Grigoriev I.V."/>
        </authorList>
    </citation>
    <scope>NUCLEOTIDE SEQUENCE [LARGE SCALE GENOMIC DNA]</scope>
    <source>
        <strain evidence="12">CBS 101740 / IMI 381727 / IBT 21946</strain>
    </source>
</reference>
<dbReference type="InterPro" id="IPR013120">
    <property type="entry name" value="FAR_NAD-bd"/>
</dbReference>
<dbReference type="GO" id="GO:0044550">
    <property type="term" value="P:secondary metabolite biosynthetic process"/>
    <property type="evidence" value="ECO:0007669"/>
    <property type="project" value="TreeGrafter"/>
</dbReference>
<dbReference type="Proteomes" id="UP000184499">
    <property type="component" value="Unassembled WGS sequence"/>
</dbReference>
<dbReference type="InterPro" id="IPR049900">
    <property type="entry name" value="PKS_mFAS_DH"/>
</dbReference>
<evidence type="ECO:0000259" key="9">
    <source>
        <dbReference type="PROSITE" id="PS52004"/>
    </source>
</evidence>
<dbReference type="Gene3D" id="3.30.70.3290">
    <property type="match status" value="1"/>
</dbReference>
<dbReference type="InterPro" id="IPR001227">
    <property type="entry name" value="Ac_transferase_dom_sf"/>
</dbReference>
<dbReference type="SUPFAM" id="SSF53901">
    <property type="entry name" value="Thiolase-like"/>
    <property type="match status" value="1"/>
</dbReference>
<evidence type="ECO:0000256" key="5">
    <source>
        <dbReference type="ARBA" id="ARBA00023315"/>
    </source>
</evidence>
<proteinExistence type="predicted"/>
<dbReference type="OrthoDB" id="329835at2759"/>
<name>A0A1L9UP89_ASPBC</name>
<keyword evidence="5" id="KW-0012">Acyltransferase</keyword>
<dbReference type="InterPro" id="IPR042104">
    <property type="entry name" value="PKS_dehydratase_sf"/>
</dbReference>
<accession>A0A1L9UP89</accession>
<dbReference type="InterPro" id="IPR014043">
    <property type="entry name" value="Acyl_transferase_dom"/>
</dbReference>
<feature type="domain" description="PKS/mFAS DH" evidence="10">
    <location>
        <begin position="1275"/>
        <end position="1584"/>
    </location>
</feature>
<evidence type="ECO:0000256" key="2">
    <source>
        <dbReference type="ARBA" id="ARBA00022450"/>
    </source>
</evidence>
<dbReference type="OMA" id="FERMACG"/>
<dbReference type="Gene3D" id="3.40.50.720">
    <property type="entry name" value="NAD(P)-binding Rossmann-like Domain"/>
    <property type="match status" value="1"/>
</dbReference>
<evidence type="ECO:0000313" key="11">
    <source>
        <dbReference type="EMBL" id="OJJ73309.1"/>
    </source>
</evidence>
<protein>
    <submittedName>
        <fullName evidence="11">Uncharacterized protein</fullName>
    </submittedName>
</protein>
<sequence>MEPQQLRELLDARGNTILAFGPQVQSLNESVISKIRSDIDKGPTFFRHALDDLGVYWDALAAKIPEIEQVFPERNFIEDLTRFMHHGQYEDGLWKHTSTLACVAYIAQIIQHWQYLHMATDGLEQSEDPQAAWIAQRKENDTACVGFCGGLVPACVIASAHNMAELEHNAVVGLRILVLMGLIADVDEELNGYAYAFATICRGDEAQDALHRVIERHAPHVHMQATFDIRCATVCVSESVESAFLEEARDAGVKCIKLGFHGRAHDVSAEGERKTSILLQLCEELPGLRLPDASQSALPVYSNINSEAPFTQGSLHEMAIRGILSLPCDWYSIFVNVWARLDDPYVVSYGLEQCVPRSLLFGIKSKVLHLADVKPPPPLPQPPCPNEEMIAIVGMAIKTAGADDVDEFSQMLRSGQSQHREIGPDRIAFTHDLDSARKWYANFMRDVDAFDHRFFKRSARESVAIDPQQRIFLQSVYQALENAGYFSAAVRTGETPKDVGVFVGSTMNDYEHHAVTHDASAFTATSTKSYIPARAAHFFGWTGPTVVYDTTCSSSMVALHYACRSLLSGECSAAVAGGVNVMTIPGTFRGLAQSNFTSPTGQCKPFDQNADGYCRAEASGAVYLKRMSDAVRDGDRILGSIASTAVLQNQNSTPFFVPNSPSLSQLYHAVIDKANIDPSHIAVMEAHGTGTQIGDAAEYASIKQCVVGSSRQNNLVLGSAKGHVGHAEGTSGIVSLIKILTMIQDDYIPQQASFTQMSPHLKSTSADMIEVPTSIRKWPDGPRTALISNYGATGSNAAMILTAPQRKKPTVHPEVTVPFWISGIDEESIARYCARLIDYLQSRPDATLWDISYHLSLQSNRALPQRVLFTCQTRQELEEKLRELSNGALQAEITPLREQRPVVLCFGGQTNSYIGLQRSVFDSVKLLRHYLDACDAAIQAAGGTSIYPDIFSTTPITDQSHLQAMLFAMQYSSARCWLDCGLSNRVVAVVGHSFGELTALCISGALSMQETIKLVIARARIVRDAWGQDPGAMLIVDGDENLVNLVLEEANANYTGSFPASIACYNGPHHFTLAGSTEAIDSVTSICQSMPGIKHQRIPVTNAFHSTLVQPLQEQLEELAKSVTLKQPVIRHERATESESATSFNVWEHMRQPVYFRHAIERLAQDFPSCVWLEAGSGSGVTSMASRSVGSCASSHSFHSLNISDPRRGAEGLVAATMSLWKNDIPVTFWGHHHSQNSDVIPLSLPPYQFKKTRHWLEYKDRASGPEEVRGPEIGDLVSLVEDRSSDSKPVFAIDTESNYYHELIKGHVLGKVAPVLPVSAQIGLVVVALYRLHPEWTKGRFPYSVHDMVSQTYICVDPSRKFWLEFSTSDESQLEWEWALTSTDQAQTADSKLVHVEASLHIHPPQDTLYKTEFETLERTVSYQECKELLGADLDDDDDVHVVQGQAVYQVIDNMVSYGDVYRWTKRIVGRSGVAAGVVRKPISPSYDPGLGDAFCQVGAIAINCMAEAISPKNIWAHKECGKTLLSPSYTGSSEKWHVLVHHRAKTSRIREMDIYVFDPANGQLTQAYIGAQAVQVPKMLWEGVLTSLTTEKHALQGGLNDPAPAVPEPRITDQSADQMQSTASAHTYETVLAELSGIVSKILGIPVEEIKPDSQLADLGMDSLMGVEMGSDIETVFKCSPDQGEMMEVTSVEELSTVIWNTLQEENSSESSLTDDDGSSSQSSVSSVDDAMPYNRGNIQKRQDLAQGFVDKYSANFIAPSPSADATSWDSSKGAVVIVTGATGSLGAHVTAKLAASPVVGTVVCLNRPSKSSDSAVSRQQDSFSAKGIEISDESFQKLRILECTTSESKLGLSDEDYTWLVQNGTDIMHCAFPLSPTETVRGFEPQYVAMRNLIDLARDIACAQSSPRRRVGFQFVSSISVVGFAKQHPVSEELRGIECTQPIGYSEAKWVCEHILEATLRQHPDFFRAMSVRCGQIGGSSISGFFNKNEHVPLMIKSAQSLRAWPDLAGDVLWVSVDQVASVMMELIHVEDAVEDTSIPNTVYHIENPAGRAWKDYIPVMLKELDIPADRVIPVGDWVKEVKASKVDRASNPAALFGDFYSGYYVPLMCGRVLDSAESRANSKTMATMEAVSDDTMRLYIDAWKKSGFLKN</sequence>
<keyword evidence="12" id="KW-1185">Reference proteome</keyword>
<dbReference type="GO" id="GO:0006633">
    <property type="term" value="P:fatty acid biosynthetic process"/>
    <property type="evidence" value="ECO:0007669"/>
    <property type="project" value="TreeGrafter"/>
</dbReference>
<feature type="domain" description="Ketosynthase family 3 (KS3)" evidence="9">
    <location>
        <begin position="387"/>
        <end position="803"/>
    </location>
</feature>
<dbReference type="Gene3D" id="3.10.129.110">
    <property type="entry name" value="Polyketide synthase dehydratase"/>
    <property type="match status" value="1"/>
</dbReference>
<dbReference type="EMBL" id="KV878682">
    <property type="protein sequence ID" value="OJJ73309.1"/>
    <property type="molecule type" value="Genomic_DNA"/>
</dbReference>
<dbReference type="InterPro" id="IPR009081">
    <property type="entry name" value="PP-bd_ACP"/>
</dbReference>
<dbReference type="PROSITE" id="PS52004">
    <property type="entry name" value="KS3_2"/>
    <property type="match status" value="1"/>
</dbReference>
<comment type="pathway">
    <text evidence="1">Secondary metabolite biosynthesis.</text>
</comment>
<dbReference type="GO" id="GO:0004312">
    <property type="term" value="F:fatty acid synthase activity"/>
    <property type="evidence" value="ECO:0007669"/>
    <property type="project" value="TreeGrafter"/>
</dbReference>
<dbReference type="PANTHER" id="PTHR43775:SF14">
    <property type="entry name" value="ITERATIVE POLYKETIDE SYNTHASE AFOE-RELATED"/>
    <property type="match status" value="1"/>
</dbReference>
<dbReference type="PROSITE" id="PS52019">
    <property type="entry name" value="PKS_MFAS_DH"/>
    <property type="match status" value="1"/>
</dbReference>
<dbReference type="InterPro" id="IPR016039">
    <property type="entry name" value="Thiolase-like"/>
</dbReference>
<evidence type="ECO:0000256" key="7">
    <source>
        <dbReference type="SAM" id="MobiDB-lite"/>
    </source>
</evidence>
<dbReference type="PROSITE" id="PS00012">
    <property type="entry name" value="PHOSPHOPANTETHEINE"/>
    <property type="match status" value="1"/>
</dbReference>
<dbReference type="PROSITE" id="PS50075">
    <property type="entry name" value="CARRIER"/>
    <property type="match status" value="1"/>
</dbReference>
<organism evidence="11 12">
    <name type="scientific">Aspergillus brasiliensis (strain CBS 101740 / IMI 381727 / IBT 21946)</name>
    <dbReference type="NCBI Taxonomy" id="767769"/>
    <lineage>
        <taxon>Eukaryota</taxon>
        <taxon>Fungi</taxon>
        <taxon>Dikarya</taxon>
        <taxon>Ascomycota</taxon>
        <taxon>Pezizomycotina</taxon>
        <taxon>Eurotiomycetes</taxon>
        <taxon>Eurotiomycetidae</taxon>
        <taxon>Eurotiales</taxon>
        <taxon>Aspergillaceae</taxon>
        <taxon>Aspergillus</taxon>
        <taxon>Aspergillus subgen. Circumdati</taxon>
    </lineage>
</organism>
<dbReference type="SMART" id="SM00825">
    <property type="entry name" value="PKS_KS"/>
    <property type="match status" value="1"/>
</dbReference>
<dbReference type="SUPFAM" id="SSF55048">
    <property type="entry name" value="Probable ACP-binding domain of malonyl-CoA ACP transacylase"/>
    <property type="match status" value="1"/>
</dbReference>
<evidence type="ECO:0000256" key="1">
    <source>
        <dbReference type="ARBA" id="ARBA00005179"/>
    </source>
</evidence>
<dbReference type="Pfam" id="PF00698">
    <property type="entry name" value="Acyl_transf_1"/>
    <property type="match status" value="1"/>
</dbReference>
<dbReference type="Gene3D" id="1.10.1200.10">
    <property type="entry name" value="ACP-like"/>
    <property type="match status" value="1"/>
</dbReference>
<dbReference type="InterPro" id="IPR006162">
    <property type="entry name" value="Ppantetheine_attach_site"/>
</dbReference>
<feature type="compositionally biased region" description="Low complexity" evidence="7">
    <location>
        <begin position="1721"/>
        <end position="1732"/>
    </location>
</feature>
<evidence type="ECO:0000313" key="12">
    <source>
        <dbReference type="Proteomes" id="UP000184499"/>
    </source>
</evidence>